<evidence type="ECO:0000256" key="1">
    <source>
        <dbReference type="SAM" id="MobiDB-lite"/>
    </source>
</evidence>
<dbReference type="EMBL" id="QNRE01000013">
    <property type="protein sequence ID" value="RBO86604.1"/>
    <property type="molecule type" value="Genomic_DNA"/>
</dbReference>
<name>A0A366DAZ5_9NOCA</name>
<comment type="caution">
    <text evidence="2">The sequence shown here is derived from an EMBL/GenBank/DDBJ whole genome shotgun (WGS) entry which is preliminary data.</text>
</comment>
<dbReference type="InterPro" id="IPR045596">
    <property type="entry name" value="DUF6459"/>
</dbReference>
<dbReference type="STRING" id="1210090.GCA_001613185_02828"/>
<proteinExistence type="predicted"/>
<evidence type="ECO:0000313" key="3">
    <source>
        <dbReference type="Proteomes" id="UP000252586"/>
    </source>
</evidence>
<dbReference type="Pfam" id="PF20060">
    <property type="entry name" value="DUF6459"/>
    <property type="match status" value="1"/>
</dbReference>
<organism evidence="2 3">
    <name type="scientific">Nocardia puris</name>
    <dbReference type="NCBI Taxonomy" id="208602"/>
    <lineage>
        <taxon>Bacteria</taxon>
        <taxon>Bacillati</taxon>
        <taxon>Actinomycetota</taxon>
        <taxon>Actinomycetes</taxon>
        <taxon>Mycobacteriales</taxon>
        <taxon>Nocardiaceae</taxon>
        <taxon>Nocardia</taxon>
    </lineage>
</organism>
<keyword evidence="3" id="KW-1185">Reference proteome</keyword>
<protein>
    <recommendedName>
        <fullName evidence="4">Alanine, arginine and proline rich protein</fullName>
    </recommendedName>
</protein>
<dbReference type="Proteomes" id="UP000252586">
    <property type="component" value="Unassembled WGS sequence"/>
</dbReference>
<gene>
    <name evidence="2" type="ORF">DFR74_113147</name>
</gene>
<reference evidence="2 3" key="1">
    <citation type="submission" date="2018-06" db="EMBL/GenBank/DDBJ databases">
        <title>Genomic Encyclopedia of Type Strains, Phase IV (KMG-IV): sequencing the most valuable type-strain genomes for metagenomic binning, comparative biology and taxonomic classification.</title>
        <authorList>
            <person name="Goeker M."/>
        </authorList>
    </citation>
    <scope>NUCLEOTIDE SEQUENCE [LARGE SCALE GENOMIC DNA]</scope>
    <source>
        <strain evidence="2 3">DSM 44599</strain>
    </source>
</reference>
<evidence type="ECO:0008006" key="4">
    <source>
        <dbReference type="Google" id="ProtNLM"/>
    </source>
</evidence>
<accession>A0A366DAZ5</accession>
<dbReference type="AlphaFoldDB" id="A0A366DAZ5"/>
<feature type="region of interest" description="Disordered" evidence="1">
    <location>
        <begin position="1"/>
        <end position="31"/>
    </location>
</feature>
<sequence length="159" mass="17412">MSGCDEVFSAVPRNEPPLGEPPRRMRSRGASRIGDGLRIALRESHGPERDREDAAAAHTFAVQALRLLLEVLDRRRPPAQLATVAEPAVVAAVRTLAASEPEARRKLGTAVLVRVDAIPVDDRIAEICAGYERGHRRFALAARVVRTGRKWRLTAVRVG</sequence>
<evidence type="ECO:0000313" key="2">
    <source>
        <dbReference type="EMBL" id="RBO86604.1"/>
    </source>
</evidence>